<reference evidence="1 2" key="1">
    <citation type="journal article" date="2012" name="Gene">
        <title>Sequence of Leptospira santarosai serovar Shermani genome and prediction of virulence-associated genes.</title>
        <authorList>
            <person name="Chou L.F."/>
            <person name="Chen Y.T."/>
            <person name="Lu C.W."/>
            <person name="Ko Y.C."/>
            <person name="Tang C.Y."/>
            <person name="Pan M.J."/>
            <person name="Tian Y.C."/>
            <person name="Chiu C.H."/>
            <person name="Hung C.C."/>
            <person name="Yang C.W."/>
        </authorList>
    </citation>
    <scope>NUCLEOTIDE SEQUENCE [LARGE SCALE GENOMIC DNA]</scope>
    <source>
        <strain evidence="1">LT 821</strain>
    </source>
</reference>
<organism evidence="1 2">
    <name type="scientific">Leptospira santarosai serovar Shermani str. LT 821</name>
    <dbReference type="NCBI Taxonomy" id="758847"/>
    <lineage>
        <taxon>Bacteria</taxon>
        <taxon>Pseudomonadati</taxon>
        <taxon>Spirochaetota</taxon>
        <taxon>Spirochaetia</taxon>
        <taxon>Leptospirales</taxon>
        <taxon>Leptospiraceae</taxon>
        <taxon>Leptospira</taxon>
    </lineage>
</organism>
<dbReference type="AlphaFoldDB" id="A0A097ESU5"/>
<evidence type="ECO:0000313" key="1">
    <source>
        <dbReference type="EMBL" id="AIT11001.1"/>
    </source>
</evidence>
<dbReference type="GeneID" id="69784663"/>
<dbReference type="RefSeq" id="WP_004468361.1">
    <property type="nucleotide sequence ID" value="NZ_CP006694.1"/>
</dbReference>
<dbReference type="KEGG" id="lst:LSS_22490"/>
<dbReference type="Proteomes" id="UP000035800">
    <property type="component" value="Chromosome I"/>
</dbReference>
<proteinExistence type="predicted"/>
<name>A0A097ESU5_9LEPT</name>
<gene>
    <name evidence="1" type="ORF">LSS_22490</name>
</gene>
<evidence type="ECO:0000313" key="2">
    <source>
        <dbReference type="Proteomes" id="UP000035800"/>
    </source>
</evidence>
<sequence>MIKIKIQYDSSCSSSNELNKLDEYEITRGEIFRYGVYSLEVPSHIADKEYDYLQSKIPALEILYEDYIEMDERGNILRNKCADDRLQKIISEFIGISLGLKFAVINFEINSNRFKKINAPVDGKYLDYSWNKEKKEYEIETKGTVSSSISGFKSDIVKKKGDSQKLKSVHLRVGSIAKFSGHSKTQIPLLYVMDDPPSFKNIEPDEKDIVKYYIEHLSFIYDNAYYNKLKKRIKINKEKFYSYYEYKGKKYYGEFFDRRLNKENIVKNKTEFERTVNTLFNKLTRNIGKVKYFIGINETIIDILNSGRRNVLKEFKDEKLYRETKNLIISIQEDGILYLKANFSKDKQVERKFAEKDVKARLAILWNMESGNSHECGEPCRSRQKRGKRCEIKTYRGACHFHR</sequence>
<reference evidence="1 2" key="2">
    <citation type="journal article" date="2014" name="Emerg. Microbes Infect.">
        <title>Potential impact on kidney infection: a whole-genome analysis of Leptospira santarosai serovar Shermani.</title>
        <authorList>
            <person name="Chou L.F."/>
            <person name="Chen T.W."/>
            <person name="Ko Y.C."/>
            <person name="Pan M.J."/>
            <person name="Tian Y.C."/>
            <person name="Chiu C.H."/>
            <person name="Tang P."/>
            <person name="Hung C.C."/>
            <person name="Yang C.W."/>
        </authorList>
    </citation>
    <scope>NUCLEOTIDE SEQUENCE</scope>
    <source>
        <strain evidence="1 2">LT 821</strain>
    </source>
</reference>
<dbReference type="EMBL" id="CP006694">
    <property type="protein sequence ID" value="AIT11001.1"/>
    <property type="molecule type" value="Genomic_DNA"/>
</dbReference>
<accession>A0A097ESU5</accession>
<protein>
    <submittedName>
        <fullName evidence="1">Uncharacterized protein</fullName>
    </submittedName>
</protein>